<dbReference type="RefSeq" id="WP_338224508.1">
    <property type="nucleotide sequence ID" value="NZ_BTPD01000007.1"/>
</dbReference>
<evidence type="ECO:0008006" key="3">
    <source>
        <dbReference type="Google" id="ProtNLM"/>
    </source>
</evidence>
<gene>
    <name evidence="1" type="ORF">Aconfl_24300</name>
</gene>
<dbReference type="Proteomes" id="UP001338309">
    <property type="component" value="Unassembled WGS sequence"/>
</dbReference>
<comment type="caution">
    <text evidence="1">The sequence shown here is derived from an EMBL/GenBank/DDBJ whole genome shotgun (WGS) entry which is preliminary data.</text>
</comment>
<reference evidence="1 2" key="1">
    <citation type="submission" date="2023-08" db="EMBL/GenBank/DDBJ databases">
        <title>Draft genome sequence of Algoriphagus confluentis.</title>
        <authorList>
            <person name="Takatani N."/>
            <person name="Hosokawa M."/>
            <person name="Sawabe T."/>
        </authorList>
    </citation>
    <scope>NUCLEOTIDE SEQUENCE [LARGE SCALE GENOMIC DNA]</scope>
    <source>
        <strain evidence="1 2">NBRC 111222</strain>
    </source>
</reference>
<accession>A0ABQ6PQH1</accession>
<dbReference type="EMBL" id="BTPD01000007">
    <property type="protein sequence ID" value="GMQ29787.1"/>
    <property type="molecule type" value="Genomic_DNA"/>
</dbReference>
<evidence type="ECO:0000313" key="2">
    <source>
        <dbReference type="Proteomes" id="UP001338309"/>
    </source>
</evidence>
<dbReference type="PROSITE" id="PS51257">
    <property type="entry name" value="PROKAR_LIPOPROTEIN"/>
    <property type="match status" value="1"/>
</dbReference>
<organism evidence="1 2">
    <name type="scientific">Algoriphagus confluentis</name>
    <dbReference type="NCBI Taxonomy" id="1697556"/>
    <lineage>
        <taxon>Bacteria</taxon>
        <taxon>Pseudomonadati</taxon>
        <taxon>Bacteroidota</taxon>
        <taxon>Cytophagia</taxon>
        <taxon>Cytophagales</taxon>
        <taxon>Cyclobacteriaceae</taxon>
        <taxon>Algoriphagus</taxon>
    </lineage>
</organism>
<proteinExistence type="predicted"/>
<evidence type="ECO:0000313" key="1">
    <source>
        <dbReference type="EMBL" id="GMQ29787.1"/>
    </source>
</evidence>
<keyword evidence="2" id="KW-1185">Reference proteome</keyword>
<name>A0ABQ6PQH1_9BACT</name>
<protein>
    <recommendedName>
        <fullName evidence="3">DUF4249 family protein</fullName>
    </recommendedName>
</protein>
<sequence length="239" mass="27555">MKYFFLVLLSLVFFFSCIDTEKQVVDVDKVSENFSPEIEDFFILNLIDSVGFEPHPIIDPINVRVLGDCVNLPQKEYAVRTRFSALIVSEKNDTLKVHNLKFGLNKLILKNGNYQVLVSNEFLEKPPLFSSTVIPFGIGDIKKNLDTIPVIIRNPYSLIMMEEGISADFFKDFELTWIVEGKFKGVFVHHRKSSFESDFPSLGKIELKENLSYFLFTCENYTDSVFWVSKPLNLTRILN</sequence>